<dbReference type="EMBL" id="DUFG01000021">
    <property type="protein sequence ID" value="HIH08572.1"/>
    <property type="molecule type" value="Genomic_DNA"/>
</dbReference>
<comment type="caution">
    <text evidence="1">The sequence shown here is derived from an EMBL/GenBank/DDBJ whole genome shotgun (WGS) entry which is preliminary data.</text>
</comment>
<organism evidence="1 2">
    <name type="scientific">Candidatus Iainarchaeum sp</name>
    <dbReference type="NCBI Taxonomy" id="3101447"/>
    <lineage>
        <taxon>Archaea</taxon>
        <taxon>Candidatus Iainarchaeota</taxon>
        <taxon>Candidatus Iainarchaeia</taxon>
        <taxon>Candidatus Iainarchaeales</taxon>
        <taxon>Candidatus Iainarchaeaceae</taxon>
        <taxon>Candidatus Iainarchaeum</taxon>
    </lineage>
</organism>
<evidence type="ECO:0008006" key="3">
    <source>
        <dbReference type="Google" id="ProtNLM"/>
    </source>
</evidence>
<dbReference type="AlphaFoldDB" id="A0A7J4ISX9"/>
<evidence type="ECO:0000313" key="2">
    <source>
        <dbReference type="Proteomes" id="UP000577419"/>
    </source>
</evidence>
<protein>
    <recommendedName>
        <fullName evidence="3">PIN domain-containing protein</fullName>
    </recommendedName>
</protein>
<evidence type="ECO:0000313" key="1">
    <source>
        <dbReference type="EMBL" id="HIH08572.1"/>
    </source>
</evidence>
<dbReference type="CDD" id="cd09854">
    <property type="entry name" value="PIN_VapC-like"/>
    <property type="match status" value="1"/>
</dbReference>
<proteinExistence type="predicted"/>
<dbReference type="Proteomes" id="UP000577419">
    <property type="component" value="Unassembled WGS sequence"/>
</dbReference>
<reference evidence="2" key="1">
    <citation type="journal article" date="2020" name="bioRxiv">
        <title>A rank-normalized archaeal taxonomy based on genome phylogeny resolves widespread incomplete and uneven classifications.</title>
        <authorList>
            <person name="Rinke C."/>
            <person name="Chuvochina M."/>
            <person name="Mussig A.J."/>
            <person name="Chaumeil P.-A."/>
            <person name="Waite D.W."/>
            <person name="Whitman W.B."/>
            <person name="Parks D.H."/>
            <person name="Hugenholtz P."/>
        </authorList>
    </citation>
    <scope>NUCLEOTIDE SEQUENCE [LARGE SCALE GENOMIC DNA]</scope>
</reference>
<sequence>MQGGQLRVMLDTNTYEFLLKNGFSKVKALVKKGNLVVYGCKIIRDEFRDIPPSVKYDGKSFRNLLLQVYDGLVKDHSFPIERVVDVLAEEYWKEYKGGVPKRKIMPDFLIVATATIHTLDIIVSEDDRTMKSKPCLRAYNKVNEKNGLNTPRFIRLNELSL</sequence>
<gene>
    <name evidence="1" type="ORF">HA237_04345</name>
</gene>
<accession>A0A7J4ISX9</accession>
<name>A0A7J4ISX9_9ARCH</name>